<evidence type="ECO:0000313" key="4">
    <source>
        <dbReference type="Proteomes" id="UP000230768"/>
    </source>
</evidence>
<keyword evidence="3" id="KW-0378">Hydrolase</keyword>
<accession>A0A2G8IWR3</accession>
<gene>
    <name evidence="3" type="ORF">CTV99_03865</name>
</gene>
<proteinExistence type="predicted"/>
<name>A0A2G8IWR3_BACPU</name>
<keyword evidence="1" id="KW-1133">Transmembrane helix</keyword>
<dbReference type="GO" id="GO:0016787">
    <property type="term" value="F:hydrolase activity"/>
    <property type="evidence" value="ECO:0007669"/>
    <property type="project" value="UniProtKB-KW"/>
</dbReference>
<evidence type="ECO:0000313" key="3">
    <source>
        <dbReference type="EMBL" id="PIK27947.1"/>
    </source>
</evidence>
<dbReference type="InterPro" id="IPR029059">
    <property type="entry name" value="AB_hydrolase_5"/>
</dbReference>
<keyword evidence="1" id="KW-0812">Transmembrane</keyword>
<feature type="domain" description="Alpha/beta hydrolase fold-5" evidence="2">
    <location>
        <begin position="63"/>
        <end position="226"/>
    </location>
</feature>
<comment type="caution">
    <text evidence="3">The sequence shown here is derived from an EMBL/GenBank/DDBJ whole genome shotgun (WGS) entry which is preliminary data.</text>
</comment>
<sequence>MKKILQITGITLLVLMILAFGAFYTWSRFTYGPSEGLKKQVNIEQVEHKNGVYAFEASKSDTGIILYPGAKVEPLAYAYIGDALMKKGYSVFIPKMPFSFAIFNTKKAQDIIKDHQAIKHWYIGGHSLGGTAAAMYAEKNQSKLDGLFFLASYPASDDLKQASFKILSISSEKDGLATQEKIKQSKKQLPSQTVYHEIQGGNHAQFGMYGKQKGDQPADIPALAQQKEIIQRVIEWLKPAKKLP</sequence>
<protein>
    <submittedName>
        <fullName evidence="3">Alpha/beta hydrolase</fullName>
    </submittedName>
</protein>
<dbReference type="RefSeq" id="WP_099726373.1">
    <property type="nucleotide sequence ID" value="NZ_JAEKDO010000002.1"/>
</dbReference>
<dbReference type="Pfam" id="PF12695">
    <property type="entry name" value="Abhydrolase_5"/>
    <property type="match status" value="1"/>
</dbReference>
<feature type="transmembrane region" description="Helical" evidence="1">
    <location>
        <begin position="7"/>
        <end position="26"/>
    </location>
</feature>
<dbReference type="SUPFAM" id="SSF53474">
    <property type="entry name" value="alpha/beta-Hydrolases"/>
    <property type="match status" value="1"/>
</dbReference>
<dbReference type="InterPro" id="IPR029058">
    <property type="entry name" value="AB_hydrolase_fold"/>
</dbReference>
<organism evidence="3 4">
    <name type="scientific">Bacillus pumilus</name>
    <name type="common">Bacillus mesentericus</name>
    <dbReference type="NCBI Taxonomy" id="1408"/>
    <lineage>
        <taxon>Bacteria</taxon>
        <taxon>Bacillati</taxon>
        <taxon>Bacillota</taxon>
        <taxon>Bacilli</taxon>
        <taxon>Bacillales</taxon>
        <taxon>Bacillaceae</taxon>
        <taxon>Bacillus</taxon>
    </lineage>
</organism>
<evidence type="ECO:0000259" key="2">
    <source>
        <dbReference type="Pfam" id="PF12695"/>
    </source>
</evidence>
<dbReference type="Proteomes" id="UP000230768">
    <property type="component" value="Unassembled WGS sequence"/>
</dbReference>
<dbReference type="AlphaFoldDB" id="A0A2G8IWR3"/>
<keyword evidence="1" id="KW-0472">Membrane</keyword>
<evidence type="ECO:0000256" key="1">
    <source>
        <dbReference type="SAM" id="Phobius"/>
    </source>
</evidence>
<dbReference type="Gene3D" id="3.40.50.1820">
    <property type="entry name" value="alpha/beta hydrolase"/>
    <property type="match status" value="1"/>
</dbReference>
<dbReference type="EMBL" id="PEKP01000005">
    <property type="protein sequence ID" value="PIK27947.1"/>
    <property type="molecule type" value="Genomic_DNA"/>
</dbReference>
<reference evidence="3 4" key="1">
    <citation type="submission" date="2017-11" db="EMBL/GenBank/DDBJ databases">
        <title>Draft genome sequence of Bacillus pumilus 51_5il from lake Gorkoye (Russia: Novosibirsk region).</title>
        <authorList>
            <person name="Shipova A.A."/>
            <person name="Rozanov A.S."/>
            <person name="Bryanskaya A.V."/>
            <person name="Peltek S.E."/>
        </authorList>
    </citation>
    <scope>NUCLEOTIDE SEQUENCE [LARGE SCALE GENOMIC DNA]</scope>
    <source>
        <strain evidence="3 4">51_5il</strain>
    </source>
</reference>